<dbReference type="PANTHER" id="PTHR34265:SF1">
    <property type="entry name" value="TYPE III PANTOTHENATE KINASE"/>
    <property type="match status" value="1"/>
</dbReference>
<evidence type="ECO:0000256" key="7">
    <source>
        <dbReference type="ARBA" id="ARBA00022490"/>
    </source>
</evidence>
<feature type="binding site" evidence="16">
    <location>
        <position position="172"/>
    </location>
    <ligand>
        <name>substrate</name>
    </ligand>
</feature>
<keyword evidence="13 16" id="KW-0173">Coenzyme A biosynthesis</keyword>
<dbReference type="GO" id="GO:0005737">
    <property type="term" value="C:cytoplasm"/>
    <property type="evidence" value="ECO:0007669"/>
    <property type="project" value="UniProtKB-SubCell"/>
</dbReference>
<evidence type="ECO:0000256" key="13">
    <source>
        <dbReference type="ARBA" id="ARBA00022993"/>
    </source>
</evidence>
<evidence type="ECO:0000256" key="15">
    <source>
        <dbReference type="ARBA" id="ARBA00040883"/>
    </source>
</evidence>
<evidence type="ECO:0000256" key="4">
    <source>
        <dbReference type="ARBA" id="ARBA00005225"/>
    </source>
</evidence>
<dbReference type="NCBIfam" id="TIGR00671">
    <property type="entry name" value="baf"/>
    <property type="match status" value="1"/>
</dbReference>
<feature type="binding site" evidence="16">
    <location>
        <begin position="6"/>
        <end position="13"/>
    </location>
    <ligand>
        <name>ATP</name>
        <dbReference type="ChEBI" id="CHEBI:30616"/>
    </ligand>
</feature>
<feature type="binding site" evidence="16">
    <location>
        <position position="87"/>
    </location>
    <ligand>
        <name>substrate</name>
    </ligand>
</feature>
<evidence type="ECO:0000313" key="17">
    <source>
        <dbReference type="EMBL" id="SDH74361.1"/>
    </source>
</evidence>
<dbReference type="GO" id="GO:0004594">
    <property type="term" value="F:pantothenate kinase activity"/>
    <property type="evidence" value="ECO:0007669"/>
    <property type="project" value="UniProtKB-UniRule"/>
</dbReference>
<evidence type="ECO:0000256" key="14">
    <source>
        <dbReference type="ARBA" id="ARBA00038036"/>
    </source>
</evidence>
<comment type="catalytic activity">
    <reaction evidence="1 16">
        <text>(R)-pantothenate + ATP = (R)-4'-phosphopantothenate + ADP + H(+)</text>
        <dbReference type="Rhea" id="RHEA:16373"/>
        <dbReference type="ChEBI" id="CHEBI:10986"/>
        <dbReference type="ChEBI" id="CHEBI:15378"/>
        <dbReference type="ChEBI" id="CHEBI:29032"/>
        <dbReference type="ChEBI" id="CHEBI:30616"/>
        <dbReference type="ChEBI" id="CHEBI:456216"/>
        <dbReference type="EC" id="2.7.1.33"/>
    </reaction>
</comment>
<evidence type="ECO:0000256" key="11">
    <source>
        <dbReference type="ARBA" id="ARBA00022840"/>
    </source>
</evidence>
<keyword evidence="16" id="KW-0479">Metal-binding</keyword>
<protein>
    <recommendedName>
        <fullName evidence="15 16">Type III pantothenate kinase</fullName>
        <ecNumber evidence="6 16">2.7.1.33</ecNumber>
    </recommendedName>
    <alternativeName>
        <fullName evidence="16">PanK-III</fullName>
    </alternativeName>
    <alternativeName>
        <fullName evidence="16">Pantothenic acid kinase</fullName>
    </alternativeName>
</protein>
<feature type="binding site" evidence="16">
    <location>
        <position position="117"/>
    </location>
    <ligand>
        <name>K(+)</name>
        <dbReference type="ChEBI" id="CHEBI:29103"/>
    </ligand>
</feature>
<evidence type="ECO:0000256" key="1">
    <source>
        <dbReference type="ARBA" id="ARBA00001206"/>
    </source>
</evidence>
<gene>
    <name evidence="16" type="primary">coaX</name>
    <name evidence="17" type="ORF">SAMN05421818_1135</name>
</gene>
<evidence type="ECO:0000256" key="10">
    <source>
        <dbReference type="ARBA" id="ARBA00022777"/>
    </source>
</evidence>
<dbReference type="GO" id="GO:0015937">
    <property type="term" value="P:coenzyme A biosynthetic process"/>
    <property type="evidence" value="ECO:0007669"/>
    <property type="project" value="UniProtKB-UniRule"/>
</dbReference>
<proteinExistence type="inferred from homology"/>
<name>A0A1G8EWS2_9FLAO</name>
<dbReference type="NCBIfam" id="NF009853">
    <property type="entry name" value="PRK13320.1-5"/>
    <property type="match status" value="1"/>
</dbReference>
<keyword evidence="8 16" id="KW-0808">Transferase</keyword>
<sequence length="249" mass="28301">MILAIDIGNTRTKIAKFENNRFSETLFFDDEKKVDFFLKKISTEHEKLQIILSSVGKINEETFNWLKQNTNLIVISHKSSFPFKNLYVTPNTLGIDRMVLAAGSVMQFPKENRLVIDAGTCITYDFINNNDEYLGGAISPGLMLRYKSLNDYTEKLPLLHPEDIDYLIGDQTTNAIHSGIINGVTTEIDGVIAEYQKKYPQLTVILTGGDTLFLAKRLKNVIFANSNFLLESMNSLYQYIIENDKKNLP</sequence>
<keyword evidence="9 16" id="KW-0547">Nucleotide-binding</keyword>
<evidence type="ECO:0000256" key="3">
    <source>
        <dbReference type="ARBA" id="ARBA00004496"/>
    </source>
</evidence>
<dbReference type="UniPathway" id="UPA00241">
    <property type="reaction ID" value="UER00352"/>
</dbReference>
<feature type="binding site" evidence="16">
    <location>
        <begin position="94"/>
        <end position="97"/>
    </location>
    <ligand>
        <name>substrate</name>
    </ligand>
</feature>
<dbReference type="Proteomes" id="UP000243588">
    <property type="component" value="Unassembled WGS sequence"/>
</dbReference>
<dbReference type="Pfam" id="PF03309">
    <property type="entry name" value="Pan_kinase"/>
    <property type="match status" value="1"/>
</dbReference>
<keyword evidence="12 16" id="KW-0630">Potassium</keyword>
<evidence type="ECO:0000256" key="6">
    <source>
        <dbReference type="ARBA" id="ARBA00012102"/>
    </source>
</evidence>
<keyword evidence="11 16" id="KW-0067">ATP-binding</keyword>
<keyword evidence="18" id="KW-1185">Reference proteome</keyword>
<accession>A0A1G8EWS2</accession>
<dbReference type="EC" id="2.7.1.33" evidence="6 16"/>
<comment type="pathway">
    <text evidence="4 16">Cofactor biosynthesis; coenzyme A biosynthesis; CoA from (R)-pantothenate: step 1/5.</text>
</comment>
<dbReference type="SUPFAM" id="SSF53067">
    <property type="entry name" value="Actin-like ATPase domain"/>
    <property type="match status" value="2"/>
</dbReference>
<feature type="binding site" evidence="16">
    <location>
        <position position="120"/>
    </location>
    <ligand>
        <name>ATP</name>
        <dbReference type="ChEBI" id="CHEBI:30616"/>
    </ligand>
</feature>
<feature type="active site" description="Proton acceptor" evidence="16">
    <location>
        <position position="96"/>
    </location>
</feature>
<comment type="similarity">
    <text evidence="14 16">Belongs to the type III pantothenate kinase family.</text>
</comment>
<dbReference type="PANTHER" id="PTHR34265">
    <property type="entry name" value="TYPE III PANTOTHENATE KINASE"/>
    <property type="match status" value="1"/>
</dbReference>
<evidence type="ECO:0000256" key="5">
    <source>
        <dbReference type="ARBA" id="ARBA00011738"/>
    </source>
</evidence>
<dbReference type="GO" id="GO:0005524">
    <property type="term" value="F:ATP binding"/>
    <property type="evidence" value="ECO:0007669"/>
    <property type="project" value="UniProtKB-UniRule"/>
</dbReference>
<organism evidence="17 18">
    <name type="scientific">Myroides phaeus</name>
    <dbReference type="NCBI Taxonomy" id="702745"/>
    <lineage>
        <taxon>Bacteria</taxon>
        <taxon>Pseudomonadati</taxon>
        <taxon>Bacteroidota</taxon>
        <taxon>Flavobacteriia</taxon>
        <taxon>Flavobacteriales</taxon>
        <taxon>Flavobacteriaceae</taxon>
        <taxon>Myroides</taxon>
    </lineage>
</organism>
<evidence type="ECO:0000256" key="16">
    <source>
        <dbReference type="HAMAP-Rule" id="MF_01274"/>
    </source>
</evidence>
<comment type="subunit">
    <text evidence="5 16">Homodimer.</text>
</comment>
<dbReference type="GO" id="GO:0046872">
    <property type="term" value="F:metal ion binding"/>
    <property type="evidence" value="ECO:0007669"/>
    <property type="project" value="UniProtKB-KW"/>
</dbReference>
<dbReference type="Gene3D" id="3.30.420.40">
    <property type="match status" value="2"/>
</dbReference>
<comment type="cofactor">
    <cofactor evidence="2">
        <name>K(+)</name>
        <dbReference type="ChEBI" id="CHEBI:29103"/>
    </cofactor>
</comment>
<keyword evidence="7 16" id="KW-0963">Cytoplasm</keyword>
<comment type="function">
    <text evidence="16">Catalyzes the phosphorylation of pantothenate (Pan), the first step in CoA biosynthesis.</text>
</comment>
<dbReference type="RefSeq" id="WP_090408858.1">
    <property type="nucleotide sequence ID" value="NZ_FNDQ01000013.1"/>
</dbReference>
<dbReference type="HAMAP" id="MF_01274">
    <property type="entry name" value="Pantothen_kinase_3"/>
    <property type="match status" value="1"/>
</dbReference>
<dbReference type="CDD" id="cd24015">
    <property type="entry name" value="ASKHA_NBD_PanK-III"/>
    <property type="match status" value="1"/>
</dbReference>
<reference evidence="18" key="1">
    <citation type="submission" date="2016-10" db="EMBL/GenBank/DDBJ databases">
        <authorList>
            <person name="Varghese N."/>
            <person name="Submissions S."/>
        </authorList>
    </citation>
    <scope>NUCLEOTIDE SEQUENCE [LARGE SCALE GENOMIC DNA]</scope>
    <source>
        <strain evidence="18">DSM 23313</strain>
    </source>
</reference>
<evidence type="ECO:0000256" key="8">
    <source>
        <dbReference type="ARBA" id="ARBA00022679"/>
    </source>
</evidence>
<keyword evidence="10 16" id="KW-0418">Kinase</keyword>
<comment type="cofactor">
    <cofactor evidence="16">
        <name>NH4(+)</name>
        <dbReference type="ChEBI" id="CHEBI:28938"/>
    </cofactor>
    <cofactor evidence="16">
        <name>K(+)</name>
        <dbReference type="ChEBI" id="CHEBI:29103"/>
    </cofactor>
    <text evidence="16">A monovalent cation. Ammonium or potassium.</text>
</comment>
<dbReference type="STRING" id="702745.SAMN05421818_1135"/>
<dbReference type="InterPro" id="IPR043129">
    <property type="entry name" value="ATPase_NBD"/>
</dbReference>
<comment type="subcellular location">
    <subcellularLocation>
        <location evidence="3 16">Cytoplasm</location>
    </subcellularLocation>
</comment>
<dbReference type="AlphaFoldDB" id="A0A1G8EWS2"/>
<dbReference type="EMBL" id="FNDQ01000013">
    <property type="protein sequence ID" value="SDH74361.1"/>
    <property type="molecule type" value="Genomic_DNA"/>
</dbReference>
<evidence type="ECO:0000313" key="18">
    <source>
        <dbReference type="Proteomes" id="UP000243588"/>
    </source>
</evidence>
<dbReference type="InterPro" id="IPR004619">
    <property type="entry name" value="Type_III_PanK"/>
</dbReference>
<evidence type="ECO:0000256" key="2">
    <source>
        <dbReference type="ARBA" id="ARBA00001958"/>
    </source>
</evidence>
<evidence type="ECO:0000256" key="9">
    <source>
        <dbReference type="ARBA" id="ARBA00022741"/>
    </source>
</evidence>
<evidence type="ECO:0000256" key="12">
    <source>
        <dbReference type="ARBA" id="ARBA00022958"/>
    </source>
</evidence>